<evidence type="ECO:0000256" key="2">
    <source>
        <dbReference type="ARBA" id="ARBA00022552"/>
    </source>
</evidence>
<dbReference type="HAMAP" id="MF_00074">
    <property type="entry name" value="16SrRNA_methyltr_G"/>
    <property type="match status" value="1"/>
</dbReference>
<keyword evidence="4 6" id="KW-0808">Transferase</keyword>
<dbReference type="Proteomes" id="UP000003011">
    <property type="component" value="Unassembled WGS sequence"/>
</dbReference>
<dbReference type="FunFam" id="3.40.50.150:FF:000041">
    <property type="entry name" value="Ribosomal RNA small subunit methyltransferase G"/>
    <property type="match status" value="1"/>
</dbReference>
<gene>
    <name evidence="6" type="primary">rsmG</name>
    <name evidence="7" type="ORF">HMPREF9333_02016</name>
</gene>
<comment type="function">
    <text evidence="6">Specifically methylates the N7 position of a guanine in 16S rRNA.</text>
</comment>
<dbReference type="PIRSF" id="PIRSF003078">
    <property type="entry name" value="GidB"/>
    <property type="match status" value="1"/>
</dbReference>
<dbReference type="STRING" id="679200.HMPREF9333_02016"/>
<dbReference type="Pfam" id="PF02527">
    <property type="entry name" value="GidB"/>
    <property type="match status" value="1"/>
</dbReference>
<evidence type="ECO:0000256" key="6">
    <source>
        <dbReference type="HAMAP-Rule" id="MF_00074"/>
    </source>
</evidence>
<dbReference type="SUPFAM" id="SSF53335">
    <property type="entry name" value="S-adenosyl-L-methionine-dependent methyltransferases"/>
    <property type="match status" value="1"/>
</dbReference>
<organism evidence="7 8">
    <name type="scientific">Johnsonella ignava ATCC 51276</name>
    <dbReference type="NCBI Taxonomy" id="679200"/>
    <lineage>
        <taxon>Bacteria</taxon>
        <taxon>Bacillati</taxon>
        <taxon>Bacillota</taxon>
        <taxon>Clostridia</taxon>
        <taxon>Lachnospirales</taxon>
        <taxon>Lachnospiraceae</taxon>
        <taxon>Johnsonella</taxon>
    </lineage>
</organism>
<evidence type="ECO:0000313" key="8">
    <source>
        <dbReference type="Proteomes" id="UP000003011"/>
    </source>
</evidence>
<evidence type="ECO:0000256" key="5">
    <source>
        <dbReference type="ARBA" id="ARBA00022691"/>
    </source>
</evidence>
<feature type="binding site" evidence="6">
    <location>
        <position position="88"/>
    </location>
    <ligand>
        <name>S-adenosyl-L-methionine</name>
        <dbReference type="ChEBI" id="CHEBI:59789"/>
    </ligand>
</feature>
<keyword evidence="1 6" id="KW-0963">Cytoplasm</keyword>
<evidence type="ECO:0000256" key="1">
    <source>
        <dbReference type="ARBA" id="ARBA00022490"/>
    </source>
</evidence>
<comment type="caution">
    <text evidence="7">The sequence shown here is derived from an EMBL/GenBank/DDBJ whole genome shotgun (WGS) entry which is preliminary data.</text>
</comment>
<dbReference type="InterPro" id="IPR029063">
    <property type="entry name" value="SAM-dependent_MTases_sf"/>
</dbReference>
<dbReference type="GO" id="GO:0005829">
    <property type="term" value="C:cytosol"/>
    <property type="evidence" value="ECO:0007669"/>
    <property type="project" value="TreeGrafter"/>
</dbReference>
<name>G5GKC5_9FIRM</name>
<feature type="binding site" evidence="6">
    <location>
        <position position="93"/>
    </location>
    <ligand>
        <name>S-adenosyl-L-methionine</name>
        <dbReference type="ChEBI" id="CHEBI:59789"/>
    </ligand>
</feature>
<dbReference type="RefSeq" id="WP_005541888.1">
    <property type="nucleotide sequence ID" value="NZ_JH378838.1"/>
</dbReference>
<comment type="similarity">
    <text evidence="6">Belongs to the methyltransferase superfamily. RNA methyltransferase RsmG family.</text>
</comment>
<comment type="caution">
    <text evidence="6">Lacks conserved residue(s) required for the propagation of feature annotation.</text>
</comment>
<dbReference type="EMBL" id="ACZL01000037">
    <property type="protein sequence ID" value="EHI54815.1"/>
    <property type="molecule type" value="Genomic_DNA"/>
</dbReference>
<keyword evidence="8" id="KW-1185">Reference proteome</keyword>
<evidence type="ECO:0000256" key="4">
    <source>
        <dbReference type="ARBA" id="ARBA00022679"/>
    </source>
</evidence>
<proteinExistence type="inferred from homology"/>
<keyword evidence="3 6" id="KW-0489">Methyltransferase</keyword>
<dbReference type="PANTHER" id="PTHR31760">
    <property type="entry name" value="S-ADENOSYL-L-METHIONINE-DEPENDENT METHYLTRANSFERASES SUPERFAMILY PROTEIN"/>
    <property type="match status" value="1"/>
</dbReference>
<comment type="subcellular location">
    <subcellularLocation>
        <location evidence="6">Cytoplasm</location>
    </subcellularLocation>
</comment>
<protein>
    <recommendedName>
        <fullName evidence="6">Ribosomal RNA small subunit methyltransferase G</fullName>
        <ecNumber evidence="6">2.1.1.-</ecNumber>
    </recommendedName>
    <alternativeName>
        <fullName evidence="6">16S rRNA 7-methylguanosine methyltransferase</fullName>
        <shortName evidence="6">16S rRNA m7G methyltransferase</shortName>
    </alternativeName>
</protein>
<dbReference type="NCBIfam" id="TIGR00138">
    <property type="entry name" value="rsmG_gidB"/>
    <property type="match status" value="1"/>
</dbReference>
<dbReference type="CDD" id="cd02440">
    <property type="entry name" value="AdoMet_MTases"/>
    <property type="match status" value="1"/>
</dbReference>
<dbReference type="PANTHER" id="PTHR31760:SF0">
    <property type="entry name" value="S-ADENOSYL-L-METHIONINE-DEPENDENT METHYLTRANSFERASES SUPERFAMILY PROTEIN"/>
    <property type="match status" value="1"/>
</dbReference>
<dbReference type="HOGENOM" id="CLU_065341_0_2_9"/>
<evidence type="ECO:0000313" key="7">
    <source>
        <dbReference type="EMBL" id="EHI54815.1"/>
    </source>
</evidence>
<accession>G5GKC5</accession>
<feature type="binding site" evidence="6">
    <location>
        <begin position="139"/>
        <end position="140"/>
    </location>
    <ligand>
        <name>S-adenosyl-L-methionine</name>
        <dbReference type="ChEBI" id="CHEBI:59789"/>
    </ligand>
</feature>
<reference evidence="7 8" key="1">
    <citation type="submission" date="2011-08" db="EMBL/GenBank/DDBJ databases">
        <title>The Genome Sequence of Johnsonella ignava ATCC 51276.</title>
        <authorList>
            <consortium name="The Broad Institute Genome Sequencing Platform"/>
            <person name="Earl A."/>
            <person name="Ward D."/>
            <person name="Feldgarden M."/>
            <person name="Gevers D."/>
            <person name="Izard J."/>
            <person name="Blanton J.M."/>
            <person name="Baranova O.V."/>
            <person name="Dewhirst F.E."/>
            <person name="Young S.K."/>
            <person name="Zeng Q."/>
            <person name="Gargeya S."/>
            <person name="Fitzgerald M."/>
            <person name="Haas B."/>
            <person name="Abouelleil A."/>
            <person name="Alvarado L."/>
            <person name="Arachchi H.M."/>
            <person name="Berlin A."/>
            <person name="Brown A."/>
            <person name="Chapman S.B."/>
            <person name="Chen Z."/>
            <person name="Dunbar C."/>
            <person name="Freedman E."/>
            <person name="Gearin G."/>
            <person name="Gellesch M."/>
            <person name="Goldberg J."/>
            <person name="Griggs A."/>
            <person name="Gujja S."/>
            <person name="Heiman D."/>
            <person name="Howarth C."/>
            <person name="Larson L."/>
            <person name="Lui A."/>
            <person name="MacDonald P.J.P."/>
            <person name="Montmayeur A."/>
            <person name="Murphy C."/>
            <person name="Neiman D."/>
            <person name="Pearson M."/>
            <person name="Priest M."/>
            <person name="Roberts A."/>
            <person name="Saif S."/>
            <person name="Shea T."/>
            <person name="Shenoy N."/>
            <person name="Sisk P."/>
            <person name="Stolte C."/>
            <person name="Sykes S."/>
            <person name="Wortman J."/>
            <person name="Nusbaum C."/>
            <person name="Birren B."/>
        </authorList>
    </citation>
    <scope>NUCLEOTIDE SEQUENCE [LARGE SCALE GENOMIC DNA]</scope>
    <source>
        <strain evidence="7 8">ATCC 51276</strain>
    </source>
</reference>
<dbReference type="GO" id="GO:0070043">
    <property type="term" value="F:rRNA (guanine-N7-)-methyltransferase activity"/>
    <property type="evidence" value="ECO:0007669"/>
    <property type="project" value="UniProtKB-UniRule"/>
</dbReference>
<dbReference type="EC" id="2.1.1.-" evidence="6"/>
<evidence type="ECO:0000256" key="3">
    <source>
        <dbReference type="ARBA" id="ARBA00022603"/>
    </source>
</evidence>
<keyword evidence="2 6" id="KW-0698">rRNA processing</keyword>
<keyword evidence="5 6" id="KW-0949">S-adenosyl-L-methionine</keyword>
<dbReference type="InterPro" id="IPR003682">
    <property type="entry name" value="rRNA_ssu_MeTfrase_G"/>
</dbReference>
<dbReference type="eggNOG" id="COG0357">
    <property type="taxonomic scope" value="Bacteria"/>
</dbReference>
<dbReference type="AlphaFoldDB" id="G5GKC5"/>
<dbReference type="Gene3D" id="3.40.50.150">
    <property type="entry name" value="Vaccinia Virus protein VP39"/>
    <property type="match status" value="1"/>
</dbReference>
<sequence length="248" mass="28199">MPGSAEEFKQFRLYMDEGLDFLELHLNDDEINKFYSFYLKLIEVNKYMNLTAITGLKECVFKHFIDSLSIVRILPSLKDKKISIIDIGTGAGFPSIPIALAFKECNIYALDSLNKRIKFINDVKEELKLKNISAYHGRAEDYAFKSGFRDGFELVVSRAVANLSTLSEYCLPFIHINSTFIAYKSDKCLQEIKNSKTALEILGGKIELTDNFTLPYEEAGRSLVKIKKVRQTPQKYPRKAGIASKTPL</sequence>
<feature type="binding site" evidence="6">
    <location>
        <position position="158"/>
    </location>
    <ligand>
        <name>S-adenosyl-L-methionine</name>
        <dbReference type="ChEBI" id="CHEBI:59789"/>
    </ligand>
</feature>
<dbReference type="PATRIC" id="fig|679200.3.peg.2125"/>